<evidence type="ECO:0000313" key="11">
    <source>
        <dbReference type="EMBL" id="MFA0789581.1"/>
    </source>
</evidence>
<dbReference type="RefSeq" id="WP_371842607.1">
    <property type="nucleotide sequence ID" value="NZ_JBGMEL010000002.1"/>
</dbReference>
<organism evidence="11 12">
    <name type="scientific">Microbulbifer echini</name>
    <dbReference type="NCBI Taxonomy" id="1529067"/>
    <lineage>
        <taxon>Bacteria</taxon>
        <taxon>Pseudomonadati</taxon>
        <taxon>Pseudomonadota</taxon>
        <taxon>Gammaproteobacteria</taxon>
        <taxon>Cellvibrionales</taxon>
        <taxon>Microbulbiferaceae</taxon>
        <taxon>Microbulbifer</taxon>
    </lineage>
</organism>
<accession>A0ABV4NL44</accession>
<keyword evidence="5 9" id="KW-0627">Porphyrin biosynthesis</keyword>
<dbReference type="GO" id="GO:0004852">
    <property type="term" value="F:uroporphyrinogen-III synthase activity"/>
    <property type="evidence" value="ECO:0007669"/>
    <property type="project" value="UniProtKB-EC"/>
</dbReference>
<dbReference type="Gene3D" id="3.40.50.10090">
    <property type="match status" value="2"/>
</dbReference>
<evidence type="ECO:0000256" key="9">
    <source>
        <dbReference type="RuleBase" id="RU366031"/>
    </source>
</evidence>
<evidence type="ECO:0000256" key="2">
    <source>
        <dbReference type="ARBA" id="ARBA00008133"/>
    </source>
</evidence>
<dbReference type="CDD" id="cd06578">
    <property type="entry name" value="HemD"/>
    <property type="match status" value="1"/>
</dbReference>
<keyword evidence="4 9" id="KW-0456">Lyase</keyword>
<keyword evidence="12" id="KW-1185">Reference proteome</keyword>
<evidence type="ECO:0000256" key="6">
    <source>
        <dbReference type="ARBA" id="ARBA00037589"/>
    </source>
</evidence>
<comment type="pathway">
    <text evidence="1 9">Porphyrin-containing compound metabolism; protoporphyrin-IX biosynthesis; coproporphyrinogen-III from 5-aminolevulinate: step 3/4.</text>
</comment>
<name>A0ABV4NL44_9GAMM</name>
<gene>
    <name evidence="11" type="ORF">ACCI51_03420</name>
</gene>
<comment type="function">
    <text evidence="6 9">Catalyzes cyclization of the linear tetrapyrrole, hydroxymethylbilane, to the macrocyclic uroporphyrinogen III.</text>
</comment>
<evidence type="ECO:0000259" key="10">
    <source>
        <dbReference type="Pfam" id="PF02602"/>
    </source>
</evidence>
<dbReference type="InterPro" id="IPR039793">
    <property type="entry name" value="UROS/Hem4"/>
</dbReference>
<protein>
    <recommendedName>
        <fullName evidence="7 9">Uroporphyrinogen-III synthase</fullName>
        <ecNumber evidence="3 9">4.2.1.75</ecNumber>
    </recommendedName>
</protein>
<dbReference type="PANTHER" id="PTHR38042:SF1">
    <property type="entry name" value="UROPORPHYRINOGEN-III SYNTHASE, CHLOROPLASTIC"/>
    <property type="match status" value="1"/>
</dbReference>
<evidence type="ECO:0000256" key="4">
    <source>
        <dbReference type="ARBA" id="ARBA00023239"/>
    </source>
</evidence>
<dbReference type="SUPFAM" id="SSF69618">
    <property type="entry name" value="HemD-like"/>
    <property type="match status" value="1"/>
</dbReference>
<evidence type="ECO:0000256" key="7">
    <source>
        <dbReference type="ARBA" id="ARBA00040167"/>
    </source>
</evidence>
<evidence type="ECO:0000256" key="5">
    <source>
        <dbReference type="ARBA" id="ARBA00023244"/>
    </source>
</evidence>
<dbReference type="Proteomes" id="UP001569414">
    <property type="component" value="Unassembled WGS sequence"/>
</dbReference>
<comment type="similarity">
    <text evidence="2 9">Belongs to the uroporphyrinogen-III synthase family.</text>
</comment>
<proteinExistence type="inferred from homology"/>
<sequence length="256" mass="27896">MAEYLRDKRILTTRPTMHADTWSALLRAAGAEVDCIPMLAINPLVEVSALQAIKNRILDFDQTDLAIFVSQNAVRYGVDWLEDYWPQLPQGPRYYAIGAATAKALLARGIPCERSGESMNSEDLLALPSLRQVAGQHVLIFRGAGGRTLIGDTLLARGAQVRYCELYQRSLPTGATDQLQDYAFTPDAITVHSGETLANLHRCIEQSGCERLLHPPLIGPSARVAKQARALGFTETHTALNAGDSAMLEALSQALV</sequence>
<comment type="caution">
    <text evidence="11">The sequence shown here is derived from an EMBL/GenBank/DDBJ whole genome shotgun (WGS) entry which is preliminary data.</text>
</comment>
<reference evidence="11 12" key="1">
    <citation type="submission" date="2024-08" db="EMBL/GenBank/DDBJ databases">
        <authorList>
            <person name="Ishaq N."/>
        </authorList>
    </citation>
    <scope>NUCLEOTIDE SEQUENCE [LARGE SCALE GENOMIC DNA]</scope>
    <source>
        <strain evidence="11 12">JCM 30400</strain>
    </source>
</reference>
<evidence type="ECO:0000313" key="12">
    <source>
        <dbReference type="Proteomes" id="UP001569414"/>
    </source>
</evidence>
<dbReference type="EC" id="4.2.1.75" evidence="3 9"/>
<evidence type="ECO:0000256" key="1">
    <source>
        <dbReference type="ARBA" id="ARBA00004772"/>
    </source>
</evidence>
<dbReference type="InterPro" id="IPR036108">
    <property type="entry name" value="4pyrrol_syn_uPrphyn_synt_sf"/>
</dbReference>
<feature type="domain" description="Tetrapyrrole biosynthesis uroporphyrinogen III synthase" evidence="10">
    <location>
        <begin position="21"/>
        <end position="248"/>
    </location>
</feature>
<dbReference type="Pfam" id="PF02602">
    <property type="entry name" value="HEM4"/>
    <property type="match status" value="1"/>
</dbReference>
<dbReference type="InterPro" id="IPR003754">
    <property type="entry name" value="4pyrrol_synth_uPrphyn_synth"/>
</dbReference>
<evidence type="ECO:0000256" key="3">
    <source>
        <dbReference type="ARBA" id="ARBA00013109"/>
    </source>
</evidence>
<comment type="catalytic activity">
    <reaction evidence="8 9">
        <text>hydroxymethylbilane = uroporphyrinogen III + H2O</text>
        <dbReference type="Rhea" id="RHEA:18965"/>
        <dbReference type="ChEBI" id="CHEBI:15377"/>
        <dbReference type="ChEBI" id="CHEBI:57308"/>
        <dbReference type="ChEBI" id="CHEBI:57845"/>
        <dbReference type="EC" id="4.2.1.75"/>
    </reaction>
</comment>
<evidence type="ECO:0000256" key="8">
    <source>
        <dbReference type="ARBA" id="ARBA00048617"/>
    </source>
</evidence>
<dbReference type="PANTHER" id="PTHR38042">
    <property type="entry name" value="UROPORPHYRINOGEN-III SYNTHASE, CHLOROPLASTIC"/>
    <property type="match status" value="1"/>
</dbReference>
<dbReference type="EMBL" id="JBGMEL010000002">
    <property type="protein sequence ID" value="MFA0789581.1"/>
    <property type="molecule type" value="Genomic_DNA"/>
</dbReference>